<sequence length="634" mass="72545">MKSSVLQTRPLYESHTSEHLSEALTEAVTEWKLQRGSSTIPNFTNMSAQKRKLEAENRVFQPRWETDYLFTDCKGKPMCLVCLETKSAMKDFNLSRHYNATHKEKYDKYTGAARAAIVADLKRKIHRQQSFFTKATTTQESSLKASYVVSLELAKAKKPLSDGEMVKRCAVEMAKAFGDDNMAKNFETVSLSRRTVTRRIFDIQNHVEGKLREIMNDCKYFSLALDESTDVMDVSQLLIYTRAVNSSFEVHEELLKLVSLHDTTKGQDIFNAVESVVSEHGGFDKLSAVVADGAPSIGVDCPILHCIIHQVGNSMNFSHVMDLVTKVTNLIRGGNRSLNHRKFVAFLDEVCAAYGDLQMHTEIRWMSRGKCLERFFALRSEIPVFLEESIQCDTSAYCSQLRDTDFLCDMAFLADITSHLNRLNLQLQGRGQTVSDLYAHMNAFNAKLALFKEGFQSDRPNLAHFPSCEEMRKDAPECEETMQIKYKAEIEKLQQQFKSRFQDFYAMQPRIALFTDPLSAAVSEQPPELQLELCELQADPFFQANRNERGISFWRLLPESRFPILRDFALSMASMFGSTYICESNFSMMKHIKSKERNRLTDETLFQLMQIGCTNIEIDIQSIVRQQERPQVSH</sequence>
<protein>
    <recommendedName>
        <fullName evidence="1">HAT C-terminal dimerisation domain-containing protein</fullName>
    </recommendedName>
</protein>
<dbReference type="GeneTree" id="ENSGT00950000182812"/>
<evidence type="ECO:0000313" key="2">
    <source>
        <dbReference type="Ensembl" id="ENSGMOP00000065782.1"/>
    </source>
</evidence>
<dbReference type="GO" id="GO:0046983">
    <property type="term" value="F:protein dimerization activity"/>
    <property type="evidence" value="ECO:0007669"/>
    <property type="project" value="InterPro"/>
</dbReference>
<evidence type="ECO:0000259" key="1">
    <source>
        <dbReference type="Pfam" id="PF05699"/>
    </source>
</evidence>
<organism evidence="2 3">
    <name type="scientific">Gadus morhua</name>
    <name type="common">Atlantic cod</name>
    <dbReference type="NCBI Taxonomy" id="8049"/>
    <lineage>
        <taxon>Eukaryota</taxon>
        <taxon>Metazoa</taxon>
        <taxon>Chordata</taxon>
        <taxon>Craniata</taxon>
        <taxon>Vertebrata</taxon>
        <taxon>Euteleostomi</taxon>
        <taxon>Actinopterygii</taxon>
        <taxon>Neopterygii</taxon>
        <taxon>Teleostei</taxon>
        <taxon>Neoteleostei</taxon>
        <taxon>Acanthomorphata</taxon>
        <taxon>Zeiogadaria</taxon>
        <taxon>Gadariae</taxon>
        <taxon>Gadiformes</taxon>
        <taxon>Gadoidei</taxon>
        <taxon>Gadidae</taxon>
        <taxon>Gadus</taxon>
    </lineage>
</organism>
<evidence type="ECO:0000313" key="3">
    <source>
        <dbReference type="Proteomes" id="UP000694546"/>
    </source>
</evidence>
<feature type="domain" description="HAT C-terminal dimerisation" evidence="1">
    <location>
        <begin position="540"/>
        <end position="609"/>
    </location>
</feature>
<dbReference type="InterPro" id="IPR012337">
    <property type="entry name" value="RNaseH-like_sf"/>
</dbReference>
<dbReference type="PANTHER" id="PTHR45913:SF20">
    <property type="entry name" value="GENERAL TRANSCRIPTION FACTOR II-I REPEAT DOMAIN-CONTAINING PROTEIN 2"/>
    <property type="match status" value="1"/>
</dbReference>
<name>A0A8C5CT77_GADMO</name>
<proteinExistence type="predicted"/>
<dbReference type="Proteomes" id="UP000694546">
    <property type="component" value="Chromosome 1"/>
</dbReference>
<dbReference type="SUPFAM" id="SSF53098">
    <property type="entry name" value="Ribonuclease H-like"/>
    <property type="match status" value="1"/>
</dbReference>
<keyword evidence="3" id="KW-1185">Reference proteome</keyword>
<accession>A0A8C5CT77</accession>
<reference evidence="2" key="1">
    <citation type="submission" date="2019-07" db="EMBL/GenBank/DDBJ databases">
        <authorList>
            <consortium name="Wellcome Sanger Institute Data Sharing"/>
        </authorList>
    </citation>
    <scope>NUCLEOTIDE SEQUENCE [LARGE SCALE GENOMIC DNA]</scope>
</reference>
<dbReference type="InterPro" id="IPR008906">
    <property type="entry name" value="HATC_C_dom"/>
</dbReference>
<reference evidence="2" key="2">
    <citation type="submission" date="2025-08" db="UniProtKB">
        <authorList>
            <consortium name="Ensembl"/>
        </authorList>
    </citation>
    <scope>IDENTIFICATION</scope>
</reference>
<dbReference type="AlphaFoldDB" id="A0A8C5CT77"/>
<reference evidence="2" key="3">
    <citation type="submission" date="2025-09" db="UniProtKB">
        <authorList>
            <consortium name="Ensembl"/>
        </authorList>
    </citation>
    <scope>IDENTIFICATION</scope>
</reference>
<dbReference type="Ensembl" id="ENSGMOT00000065188.1">
    <property type="protein sequence ID" value="ENSGMOP00000065782.1"/>
    <property type="gene ID" value="ENSGMOG00000030471.1"/>
</dbReference>
<dbReference type="Pfam" id="PF05699">
    <property type="entry name" value="Dimer_Tnp_hAT"/>
    <property type="match status" value="1"/>
</dbReference>
<dbReference type="OMA" id="CIMHEET"/>
<dbReference type="PANTHER" id="PTHR45913">
    <property type="entry name" value="EPM2A-INTERACTING PROTEIN 1"/>
    <property type="match status" value="1"/>
</dbReference>